<dbReference type="AlphaFoldDB" id="A0AAD5UEP6"/>
<dbReference type="InterPro" id="IPR006015">
    <property type="entry name" value="Universal_stress_UspA"/>
</dbReference>
<dbReference type="PANTHER" id="PTHR31964">
    <property type="entry name" value="ADENINE NUCLEOTIDE ALPHA HYDROLASES-LIKE SUPERFAMILY PROTEIN"/>
    <property type="match status" value="1"/>
</dbReference>
<dbReference type="Pfam" id="PF00582">
    <property type="entry name" value="Usp"/>
    <property type="match status" value="1"/>
</dbReference>
<comment type="caution">
    <text evidence="2">The sequence shown here is derived from an EMBL/GenBank/DDBJ whole genome shotgun (WGS) entry which is preliminary data.</text>
</comment>
<keyword evidence="3" id="KW-1185">Reference proteome</keyword>
<dbReference type="SUPFAM" id="SSF52402">
    <property type="entry name" value="Adenine nucleotide alpha hydrolases-like"/>
    <property type="match status" value="1"/>
</dbReference>
<organism evidence="2 3">
    <name type="scientific">Boothiomyces macroporosus</name>
    <dbReference type="NCBI Taxonomy" id="261099"/>
    <lineage>
        <taxon>Eukaryota</taxon>
        <taxon>Fungi</taxon>
        <taxon>Fungi incertae sedis</taxon>
        <taxon>Chytridiomycota</taxon>
        <taxon>Chytridiomycota incertae sedis</taxon>
        <taxon>Chytridiomycetes</taxon>
        <taxon>Rhizophydiales</taxon>
        <taxon>Terramycetaceae</taxon>
        <taxon>Boothiomyces</taxon>
    </lineage>
</organism>
<accession>A0AAD5UEP6</accession>
<dbReference type="CDD" id="cd23659">
    <property type="entry name" value="USP_At3g01520-like"/>
    <property type="match status" value="1"/>
</dbReference>
<dbReference type="PRINTS" id="PR01438">
    <property type="entry name" value="UNVRSLSTRESS"/>
</dbReference>
<evidence type="ECO:0000313" key="2">
    <source>
        <dbReference type="EMBL" id="KAJ3255778.1"/>
    </source>
</evidence>
<name>A0AAD5UEP6_9FUNG</name>
<dbReference type="Gene3D" id="3.40.50.620">
    <property type="entry name" value="HUPs"/>
    <property type="match status" value="1"/>
</dbReference>
<dbReference type="Proteomes" id="UP001210925">
    <property type="component" value="Unassembled WGS sequence"/>
</dbReference>
<dbReference type="PANTHER" id="PTHR31964:SF113">
    <property type="entry name" value="USPA DOMAIN-CONTAINING PROTEIN"/>
    <property type="match status" value="1"/>
</dbReference>
<protein>
    <recommendedName>
        <fullName evidence="1">UspA domain-containing protein</fullName>
    </recommendedName>
</protein>
<dbReference type="EMBL" id="JADGKB010000060">
    <property type="protein sequence ID" value="KAJ3255778.1"/>
    <property type="molecule type" value="Genomic_DNA"/>
</dbReference>
<evidence type="ECO:0000259" key="1">
    <source>
        <dbReference type="Pfam" id="PF00582"/>
    </source>
</evidence>
<feature type="domain" description="UspA" evidence="1">
    <location>
        <begin position="14"/>
        <end position="167"/>
    </location>
</feature>
<dbReference type="InterPro" id="IPR006016">
    <property type="entry name" value="UspA"/>
</dbReference>
<gene>
    <name evidence="2" type="ORF">HK103_006036</name>
</gene>
<evidence type="ECO:0000313" key="3">
    <source>
        <dbReference type="Proteomes" id="UP001210925"/>
    </source>
</evidence>
<dbReference type="InterPro" id="IPR014729">
    <property type="entry name" value="Rossmann-like_a/b/a_fold"/>
</dbReference>
<proteinExistence type="predicted"/>
<sequence>MIEVILNTSISSPRRTILIPIDVSETSFYTAEWALKQIVNCESDNIILINVRHEHIPHSKSKSNNGDKENSFRIINEDLKLESHELLKSFSNLFIENHGHVKAICLVGDPRTEVLAWIKLNRPDQVIMGNRGRAALSGNFGLNVGLFLGSVSQHILQHSPVPVTVVPNPKLVE</sequence>
<reference evidence="2" key="1">
    <citation type="submission" date="2020-05" db="EMBL/GenBank/DDBJ databases">
        <title>Phylogenomic resolution of chytrid fungi.</title>
        <authorList>
            <person name="Stajich J.E."/>
            <person name="Amses K."/>
            <person name="Simmons R."/>
            <person name="Seto K."/>
            <person name="Myers J."/>
            <person name="Bonds A."/>
            <person name="Quandt C.A."/>
            <person name="Barry K."/>
            <person name="Liu P."/>
            <person name="Grigoriev I."/>
            <person name="Longcore J.E."/>
            <person name="James T.Y."/>
        </authorList>
    </citation>
    <scope>NUCLEOTIDE SEQUENCE</scope>
    <source>
        <strain evidence="2">PLAUS21</strain>
    </source>
</reference>